<dbReference type="GO" id="GO:0007017">
    <property type="term" value="P:microtubule-based process"/>
    <property type="evidence" value="ECO:0007669"/>
    <property type="project" value="InterPro"/>
</dbReference>
<evidence type="ECO:0000313" key="2">
    <source>
        <dbReference type="Proteomes" id="UP000663844"/>
    </source>
</evidence>
<organism evidence="1 2">
    <name type="scientific">Adineta steineri</name>
    <dbReference type="NCBI Taxonomy" id="433720"/>
    <lineage>
        <taxon>Eukaryota</taxon>
        <taxon>Metazoa</taxon>
        <taxon>Spiralia</taxon>
        <taxon>Gnathifera</taxon>
        <taxon>Rotifera</taxon>
        <taxon>Eurotatoria</taxon>
        <taxon>Bdelloidea</taxon>
        <taxon>Adinetida</taxon>
        <taxon>Adinetidae</taxon>
        <taxon>Adineta</taxon>
    </lineage>
</organism>
<reference evidence="1" key="1">
    <citation type="submission" date="2021-02" db="EMBL/GenBank/DDBJ databases">
        <authorList>
            <person name="Nowell W R."/>
        </authorList>
    </citation>
    <scope>NUCLEOTIDE SEQUENCE</scope>
</reference>
<dbReference type="GO" id="GO:0030286">
    <property type="term" value="C:dynein complex"/>
    <property type="evidence" value="ECO:0007669"/>
    <property type="project" value="InterPro"/>
</dbReference>
<dbReference type="AlphaFoldDB" id="A0A819N3R3"/>
<accession>A0A819N3R3</accession>
<protein>
    <submittedName>
        <fullName evidence="1">Uncharacterized protein</fullName>
    </submittedName>
</protein>
<evidence type="ECO:0000313" key="1">
    <source>
        <dbReference type="EMBL" id="CAF3991462.1"/>
    </source>
</evidence>
<dbReference type="SUPFAM" id="SSF54648">
    <property type="entry name" value="DLC"/>
    <property type="match status" value="3"/>
</dbReference>
<proteinExistence type="predicted"/>
<name>A0A819N3R3_9BILA</name>
<sequence>MAKWQIIEQESGITNTMRINILNTLRTSIDTHGSSKKYEICQDVKNWLQETYGKHWSVIIDNSSSESTKMAKWQIIEQAAGITDTMRINILNTLRISIDTHGSLKTFEICKDVNNWLDESYGKHWCVIIESTKMAKWQIIRQNPGITNTMRIDILNALRISIDTHGSSEKYEICQDVKSWLDETYGEYWCVMIGKHGEWSSCLHYYGGRYLEIKEVDLSWTIEIFQQAA</sequence>
<dbReference type="Proteomes" id="UP000663844">
    <property type="component" value="Unassembled WGS sequence"/>
</dbReference>
<dbReference type="EMBL" id="CAJOAZ010003196">
    <property type="protein sequence ID" value="CAF3991462.1"/>
    <property type="molecule type" value="Genomic_DNA"/>
</dbReference>
<dbReference type="InterPro" id="IPR037177">
    <property type="entry name" value="DLC_sf"/>
</dbReference>
<gene>
    <name evidence="1" type="ORF">OXD698_LOCUS28971</name>
</gene>
<comment type="caution">
    <text evidence="1">The sequence shown here is derived from an EMBL/GenBank/DDBJ whole genome shotgun (WGS) entry which is preliminary data.</text>
</comment>